<dbReference type="InParanoid" id="G2WQX7"/>
<feature type="compositionally biased region" description="Polar residues" evidence="1">
    <location>
        <begin position="915"/>
        <end position="928"/>
    </location>
</feature>
<dbReference type="GO" id="GO:0010513">
    <property type="term" value="P:positive regulation of phosphatidylinositol biosynthetic process"/>
    <property type="evidence" value="ECO:0007669"/>
    <property type="project" value="TreeGrafter"/>
</dbReference>
<feature type="compositionally biased region" description="Low complexity" evidence="1">
    <location>
        <begin position="38"/>
        <end position="57"/>
    </location>
</feature>
<dbReference type="GO" id="GO:1903778">
    <property type="term" value="P:protein localization to vacuolar membrane"/>
    <property type="evidence" value="ECO:0007669"/>
    <property type="project" value="TreeGrafter"/>
</dbReference>
<evidence type="ECO:0000313" key="3">
    <source>
        <dbReference type="EMBL" id="EGY13327.1"/>
    </source>
</evidence>
<feature type="compositionally biased region" description="Polar residues" evidence="1">
    <location>
        <begin position="601"/>
        <end position="610"/>
    </location>
</feature>
<feature type="compositionally biased region" description="Basic and acidic residues" evidence="1">
    <location>
        <begin position="280"/>
        <end position="292"/>
    </location>
</feature>
<feature type="compositionally biased region" description="Polar residues" evidence="1">
    <location>
        <begin position="109"/>
        <end position="120"/>
    </location>
</feature>
<dbReference type="OrthoDB" id="1204at2759"/>
<feature type="region of interest" description="Disordered" evidence="1">
    <location>
        <begin position="477"/>
        <end position="521"/>
    </location>
</feature>
<feature type="compositionally biased region" description="Polar residues" evidence="1">
    <location>
        <begin position="1"/>
        <end position="12"/>
    </location>
</feature>
<feature type="compositionally biased region" description="Acidic residues" evidence="1">
    <location>
        <begin position="479"/>
        <end position="490"/>
    </location>
</feature>
<dbReference type="HOGENOM" id="CLU_010147_0_0_1"/>
<gene>
    <name evidence="3" type="ORF">VDAG_00009</name>
</gene>
<sequence length="936" mass="99485">MDRSANSSTGSLTAGPPRNMLPETSQLSFSSAAGGEDSQPSKQSSASTSLSQSPVASRDVSPTRSRIKASTSAARSASATAVSRSRRNSQQETSPARTPRSVKSILPPGSNTISAATTPTLLPVSSDLTARSAGPQKTSIITEQSYPRDSPRWPVSPRLRSPPPQLHRPSVSTTRRIDTDPPRISVQRATPSPQPPASAMDGASNMPDSDTDDSQSGLRTPAMGNNSSTLETVQEVSQPNSPGYINAALEQVNEKLSGEGTVEYPTIRAARSAVPVSEIANDHGTIRADSRRSQSSAPPPSLARQPSTVSMSAKQSKTKVAGEGSGQSMTVETETVSSIPQVALAPTSKMESSSGTLKAKASTETIKPKKDKKKVSRKQPAVTTAIGETQHLLPNSYPRHCHHYATSTVPASYGAVLTPTSSRDRGLRGEGKHSSRHSTASNSRAPSAGLYHMSTLLTKSRSGSSKADIFEAKVASAVDEADSSDSEETFVYDSNPPDAGDRPRRYHSRTPSATSMASQADRNAMRSIHSILENGGGPPPVIMKKGMKFVNSFAGSGGENLTAGEDDGKGSGRSAGPGSGRGTARHHHHNLTHIGRWGRNPGNTHTSLFDNDSPFPNAARSKFSGVQSRQSSGPPSPRFLNHSRGPSGNGKRTLVSGPSYDLDDPTTGADDERTPLLSPSMRSARGRSRRTPASLRHLESQSYRQQPSYLNRFAACLVITMMLLLVITGAIGFMFATSQPLMDIELVSIKNVVASDPELMFDLTVKAHNPNIVVVSVDQANIEVFAKSPHAGSDSDWWKWPHGPEMGDGTDSDIHVKDDPPDDLPDDAPNMRLGTITEFDSPLSFEGSFFNKGMSSSTGEMRLSLPGNHSAGGSERWSRIIQDEFDLVIKGVVRYSLPLSQRVRSAPISGRATVKPNSANDPSFNSTLPVDGDLPA</sequence>
<feature type="compositionally biased region" description="Polar residues" evidence="1">
    <location>
        <begin position="135"/>
        <end position="147"/>
    </location>
</feature>
<feature type="region of interest" description="Disordered" evidence="1">
    <location>
        <begin position="275"/>
        <end position="447"/>
    </location>
</feature>
<feature type="region of interest" description="Disordered" evidence="1">
    <location>
        <begin position="908"/>
        <end position="936"/>
    </location>
</feature>
<dbReference type="InterPro" id="IPR024260">
    <property type="entry name" value="Vac7"/>
</dbReference>
<dbReference type="OMA" id="QHRYHSR"/>
<feature type="compositionally biased region" description="Polar residues" evidence="1">
    <location>
        <begin position="509"/>
        <end position="521"/>
    </location>
</feature>
<keyword evidence="4" id="KW-1185">Reference proteome</keyword>
<feature type="compositionally biased region" description="Low complexity" evidence="1">
    <location>
        <begin position="68"/>
        <end position="83"/>
    </location>
</feature>
<keyword evidence="2" id="KW-0472">Membrane</keyword>
<organism evidence="3 4">
    <name type="scientific">Verticillium dahliae (strain VdLs.17 / ATCC MYA-4575 / FGSC 10137)</name>
    <name type="common">Verticillium wilt</name>
    <dbReference type="NCBI Taxonomy" id="498257"/>
    <lineage>
        <taxon>Eukaryota</taxon>
        <taxon>Fungi</taxon>
        <taxon>Dikarya</taxon>
        <taxon>Ascomycota</taxon>
        <taxon>Pezizomycotina</taxon>
        <taxon>Sordariomycetes</taxon>
        <taxon>Hypocreomycetidae</taxon>
        <taxon>Glomerellales</taxon>
        <taxon>Plectosphaerellaceae</taxon>
        <taxon>Verticillium</taxon>
    </lineage>
</organism>
<feature type="compositionally biased region" description="Gly residues" evidence="1">
    <location>
        <begin position="571"/>
        <end position="581"/>
    </location>
</feature>
<keyword evidence="2" id="KW-1133">Transmembrane helix</keyword>
<feature type="region of interest" description="Disordered" evidence="1">
    <location>
        <begin position="1"/>
        <end position="242"/>
    </location>
</feature>
<feature type="compositionally biased region" description="Polar residues" evidence="1">
    <location>
        <begin position="22"/>
        <end position="31"/>
    </location>
</feature>
<dbReference type="GO" id="GO:0000011">
    <property type="term" value="P:vacuole inheritance"/>
    <property type="evidence" value="ECO:0007669"/>
    <property type="project" value="TreeGrafter"/>
</dbReference>
<dbReference type="PANTHER" id="PTHR28258:SF1">
    <property type="entry name" value="VACUOLAR SEGREGATION PROTEIN 7"/>
    <property type="match status" value="1"/>
</dbReference>
<evidence type="ECO:0000256" key="1">
    <source>
        <dbReference type="SAM" id="MobiDB-lite"/>
    </source>
</evidence>
<dbReference type="STRING" id="498257.G2WQX7"/>
<reference evidence="3 4" key="1">
    <citation type="submission" date="2008-03" db="EMBL/GenBank/DDBJ databases">
        <title>The Genome Sequence of Verticillium dahliae VdLs.17.</title>
        <authorList>
            <consortium name="The Broad Institute Genome Sequencing Platform"/>
            <person name="Ma L.-J.J."/>
            <person name="Klosterman S.J."/>
            <person name="Subbarao K."/>
            <person name="Dobinson K."/>
            <person name="Veronese P."/>
            <person name="Kang S."/>
            <person name="Gold S.E."/>
            <person name="Young S."/>
            <person name="Jaffe D."/>
            <person name="Gnerre S."/>
            <person name="Berlin A."/>
            <person name="Heiman D."/>
            <person name="Hepburn T."/>
            <person name="Sykes S."/>
            <person name="Alvarado L."/>
            <person name="Kodira C.D."/>
            <person name="Lander E."/>
            <person name="Galagan J."/>
            <person name="Nusbaum C."/>
            <person name="Birren B."/>
        </authorList>
    </citation>
    <scope>NUCLEOTIDE SEQUENCE [LARGE SCALE GENOMIC DNA]</scope>
    <source>
        <strain evidence="4">VdLs.17 / ATCC MYA-4575 / FGSC 10137</strain>
    </source>
</reference>
<feature type="compositionally biased region" description="Polar residues" evidence="1">
    <location>
        <begin position="326"/>
        <end position="340"/>
    </location>
</feature>
<dbReference type="RefSeq" id="XP_009649681.1">
    <property type="nucleotide sequence ID" value="XM_009651386.1"/>
</dbReference>
<feature type="compositionally biased region" description="Basic and acidic residues" evidence="1">
    <location>
        <begin position="422"/>
        <end position="433"/>
    </location>
</feature>
<dbReference type="Pfam" id="PF12751">
    <property type="entry name" value="Vac7"/>
    <property type="match status" value="2"/>
</dbReference>
<dbReference type="PANTHER" id="PTHR28258">
    <property type="entry name" value="VACUOLAR SEGREGATION PROTEIN 7"/>
    <property type="match status" value="1"/>
</dbReference>
<dbReference type="GO" id="GO:0070772">
    <property type="term" value="C:PAS complex"/>
    <property type="evidence" value="ECO:0007669"/>
    <property type="project" value="TreeGrafter"/>
</dbReference>
<feature type="transmembrane region" description="Helical" evidence="2">
    <location>
        <begin position="709"/>
        <end position="736"/>
    </location>
</feature>
<keyword evidence="2" id="KW-0812">Transmembrane</keyword>
<feature type="compositionally biased region" description="Polar residues" evidence="1">
    <location>
        <begin position="214"/>
        <end position="242"/>
    </location>
</feature>
<dbReference type="KEGG" id="vda:VDAG_00009"/>
<dbReference type="eggNOG" id="ENOG502QU5B">
    <property type="taxonomic scope" value="Eukaryota"/>
</dbReference>
<name>G2WQX7_VERDV</name>
<evidence type="ECO:0008006" key="5">
    <source>
        <dbReference type="Google" id="ProtNLM"/>
    </source>
</evidence>
<dbReference type="AlphaFoldDB" id="G2WQX7"/>
<evidence type="ECO:0000256" key="2">
    <source>
        <dbReference type="SAM" id="Phobius"/>
    </source>
</evidence>
<protein>
    <recommendedName>
        <fullName evidence="5">Vacuolar segregation protein 7</fullName>
    </recommendedName>
</protein>
<feature type="region of interest" description="Disordered" evidence="1">
    <location>
        <begin position="560"/>
        <end position="699"/>
    </location>
</feature>
<dbReference type="EMBL" id="DS572695">
    <property type="protein sequence ID" value="EGY13327.1"/>
    <property type="molecule type" value="Genomic_DNA"/>
</dbReference>
<proteinExistence type="predicted"/>
<accession>G2WQX7</accession>
<evidence type="ECO:0000313" key="4">
    <source>
        <dbReference type="Proteomes" id="UP000001611"/>
    </source>
</evidence>
<feature type="compositionally biased region" description="Low complexity" evidence="1">
    <location>
        <begin position="624"/>
        <end position="633"/>
    </location>
</feature>
<dbReference type="Proteomes" id="UP000001611">
    <property type="component" value="Chromosome 2"/>
</dbReference>
<dbReference type="GO" id="GO:0000329">
    <property type="term" value="C:fungal-type vacuole membrane"/>
    <property type="evidence" value="ECO:0007669"/>
    <property type="project" value="TreeGrafter"/>
</dbReference>
<dbReference type="GeneID" id="20701472"/>